<dbReference type="Pfam" id="PF01535">
    <property type="entry name" value="PPR"/>
    <property type="match status" value="4"/>
</dbReference>
<dbReference type="Pfam" id="PF13041">
    <property type="entry name" value="PPR_2"/>
    <property type="match status" value="6"/>
</dbReference>
<name>A0A8K0I2N6_COCNU</name>
<feature type="repeat" description="PPR" evidence="2">
    <location>
        <begin position="744"/>
        <end position="778"/>
    </location>
</feature>
<dbReference type="InterPro" id="IPR011990">
    <property type="entry name" value="TPR-like_helical_dom_sf"/>
</dbReference>
<feature type="repeat" description="PPR" evidence="2">
    <location>
        <begin position="242"/>
        <end position="276"/>
    </location>
</feature>
<feature type="repeat" description="PPR" evidence="2">
    <location>
        <begin position="545"/>
        <end position="579"/>
    </location>
</feature>
<dbReference type="InterPro" id="IPR002885">
    <property type="entry name" value="PPR_rpt"/>
</dbReference>
<dbReference type="InterPro" id="IPR046848">
    <property type="entry name" value="E_motif"/>
</dbReference>
<dbReference type="Pfam" id="PF20431">
    <property type="entry name" value="E_motif"/>
    <property type="match status" value="1"/>
</dbReference>
<evidence type="ECO:0000313" key="3">
    <source>
        <dbReference type="EMBL" id="KAG1334653.1"/>
    </source>
</evidence>
<keyword evidence="1" id="KW-0677">Repeat</keyword>
<dbReference type="OrthoDB" id="1902039at2759"/>
<proteinExistence type="predicted"/>
<dbReference type="PANTHER" id="PTHR47926">
    <property type="entry name" value="PENTATRICOPEPTIDE REPEAT-CONTAINING PROTEIN"/>
    <property type="match status" value="1"/>
</dbReference>
<feature type="repeat" description="PPR" evidence="2">
    <location>
        <begin position="444"/>
        <end position="478"/>
    </location>
</feature>
<protein>
    <submittedName>
        <fullName evidence="3">Pentatricopeptide repeat-containing protein</fullName>
    </submittedName>
</protein>
<dbReference type="PANTHER" id="PTHR47926:SF544">
    <property type="entry name" value="PENTACOTRIPEPTIDE-REPEAT REGION OF PRORP DOMAIN-CONTAINING PROTEIN"/>
    <property type="match status" value="1"/>
</dbReference>
<feature type="repeat" description="PPR" evidence="2">
    <location>
        <begin position="845"/>
        <end position="879"/>
    </location>
</feature>
<organism evidence="3 4">
    <name type="scientific">Cocos nucifera</name>
    <name type="common">Coconut palm</name>
    <dbReference type="NCBI Taxonomy" id="13894"/>
    <lineage>
        <taxon>Eukaryota</taxon>
        <taxon>Viridiplantae</taxon>
        <taxon>Streptophyta</taxon>
        <taxon>Embryophyta</taxon>
        <taxon>Tracheophyta</taxon>
        <taxon>Spermatophyta</taxon>
        <taxon>Magnoliopsida</taxon>
        <taxon>Liliopsida</taxon>
        <taxon>Arecaceae</taxon>
        <taxon>Arecoideae</taxon>
        <taxon>Cocoseae</taxon>
        <taxon>Attaleinae</taxon>
        <taxon>Cocos</taxon>
    </lineage>
</organism>
<feature type="repeat" description="PPR" evidence="2">
    <location>
        <begin position="343"/>
        <end position="377"/>
    </location>
</feature>
<dbReference type="FunFam" id="1.25.40.10:FF:000090">
    <property type="entry name" value="Pentatricopeptide repeat-containing protein, chloroplastic"/>
    <property type="match status" value="1"/>
</dbReference>
<dbReference type="EMBL" id="CM017874">
    <property type="protein sequence ID" value="KAG1334653.1"/>
    <property type="molecule type" value="Genomic_DNA"/>
</dbReference>
<reference evidence="3" key="1">
    <citation type="journal article" date="2017" name="Gigascience">
        <title>The genome draft of coconut (Cocos nucifera).</title>
        <authorList>
            <person name="Xiao Y."/>
            <person name="Xu P."/>
            <person name="Fan H."/>
            <person name="Baudouin L."/>
            <person name="Xia W."/>
            <person name="Bocs S."/>
            <person name="Xu J."/>
            <person name="Li Q."/>
            <person name="Guo A."/>
            <person name="Zhou L."/>
            <person name="Li J."/>
            <person name="Wu Y."/>
            <person name="Ma Z."/>
            <person name="Armero A."/>
            <person name="Issali A.E."/>
            <person name="Liu N."/>
            <person name="Peng M."/>
            <person name="Yang Y."/>
        </authorList>
    </citation>
    <scope>NUCLEOTIDE SEQUENCE</scope>
    <source>
        <tissue evidence="3">Spear leaf of Hainan Tall coconut</tissue>
    </source>
</reference>
<dbReference type="FunFam" id="1.25.40.10:FF:000344">
    <property type="entry name" value="Pentatricopeptide repeat-containing protein"/>
    <property type="match status" value="1"/>
</dbReference>
<keyword evidence="4" id="KW-1185">Reference proteome</keyword>
<dbReference type="FunFam" id="1.25.40.10:FF:000073">
    <property type="entry name" value="Pentatricopeptide repeat-containing protein chloroplastic"/>
    <property type="match status" value="1"/>
</dbReference>
<evidence type="ECO:0000256" key="2">
    <source>
        <dbReference type="PROSITE-ProRule" id="PRU00708"/>
    </source>
</evidence>
<evidence type="ECO:0000256" key="1">
    <source>
        <dbReference type="ARBA" id="ARBA00022737"/>
    </source>
</evidence>
<dbReference type="Proteomes" id="UP000797356">
    <property type="component" value="Chromosome 3"/>
</dbReference>
<dbReference type="Gene3D" id="1.25.40.10">
    <property type="entry name" value="Tetratricopeptide repeat domain"/>
    <property type="match status" value="7"/>
</dbReference>
<comment type="caution">
    <text evidence="3">The sequence shown here is derived from an EMBL/GenBank/DDBJ whole genome shotgun (WGS) entry which is preliminary data.</text>
</comment>
<feature type="repeat" description="PPR" evidence="2">
    <location>
        <begin position="646"/>
        <end position="680"/>
    </location>
</feature>
<dbReference type="NCBIfam" id="TIGR00756">
    <property type="entry name" value="PPR"/>
    <property type="match status" value="8"/>
</dbReference>
<dbReference type="InterPro" id="IPR046960">
    <property type="entry name" value="PPR_At4g14850-like_plant"/>
</dbReference>
<accession>A0A8K0I2N6</accession>
<sequence length="1026" mass="113780">MDTSNHPWRQNLVRPSHGLLLFLPQEMASYHRLFRSFLPSILHSKPNYSLRSPKSFFSTLPQNPALNPTHQRPTAQTYTKFLRLLRRCDSREFLGKLHALLVVTGLLEDDIFIGEIIDKYLVFNNPKFSISVFNSTSGPTLSLRNHTIRCLSNHGFYAELLHLYAWLQNSCYRSSDNYTFPFVIKACAAVSSLRAGKEVHCVVLRTGYGGNLVVKTALLDLYAKMGRMQLSKKVFDDMSERDVVCWNALIAGYSSNGSGRDAFEALRLMQANGFMPNSSTFVSIIPVCTILGALMLGKLLHGFALKCGAFSDEALVPTLISMYAGFDDLCAARMLFETSSMKDLVVWNAMVSAYGQNGTWDEAFEVFQLMHHTDARPNLVTLVSVLPTCSNLFSIHHGESIHAIGIKLGLADQISVAAALVSMYSKLGDLESARYLFNAAPAESLLLWNSMISGYLQNGEWSMGLEAFRNMQLGGIAPDAISVVSVISGCTLARALRSGRSAHAYSIRNGFVLNTNVTNALLALYCDCGRFSATLKLFDKMKVRNVVSWNTLISGWAKLRSIEASISSFCKMRQEGVQFDMVTLISVLTCVYLVEDLACGKSIHVLVIKTGSDEDLTLTNALISMYTNCGDTDAGHQLFNRLSFKSTVSWNALMTGCRKQNLFREVMVLFDQMKIDGQKPNSVTLLNIIPSCEGKLQGKSLHAYALRNFCVLEPAVLTSTMCMYARFDNVNYCKILFEMVDKGNVVAWNALMSVYIQSKHVEAAVNSFQEMLQTEIEPDSVTMLTLISACSQLDSLDLAQCVMGFTIRKGFEKNTSVSNSLIDMFVRCGSISTARELFDGLKEKDPITWSVMINGYGMHGDGAAALDLFSEMKEAGVEPDDITFISILSACSHAGLAEQGRMLFESMSEEYGIAPRMEHYACMMDLFGRTGRLVEAYDLVKKLPFKPSPTLLESMLGACRCHGNAEIGEAIGKLLIEFSPHSPSSYVMLSNIYAAAGRWADYGRLRWEMEMRGLRKDPGISLIEVK</sequence>
<dbReference type="AlphaFoldDB" id="A0A8K0I2N6"/>
<dbReference type="GO" id="GO:0003729">
    <property type="term" value="F:mRNA binding"/>
    <property type="evidence" value="ECO:0007669"/>
    <property type="project" value="UniProtKB-ARBA"/>
</dbReference>
<dbReference type="GO" id="GO:0009451">
    <property type="term" value="P:RNA modification"/>
    <property type="evidence" value="ECO:0007669"/>
    <property type="project" value="InterPro"/>
</dbReference>
<reference evidence="3" key="2">
    <citation type="submission" date="2019-07" db="EMBL/GenBank/DDBJ databases">
        <authorList>
            <person name="Yang Y."/>
            <person name="Bocs S."/>
            <person name="Baudouin L."/>
        </authorList>
    </citation>
    <scope>NUCLEOTIDE SEQUENCE</scope>
    <source>
        <tissue evidence="3">Spear leaf of Hainan Tall coconut</tissue>
    </source>
</reference>
<evidence type="ECO:0000313" key="4">
    <source>
        <dbReference type="Proteomes" id="UP000797356"/>
    </source>
</evidence>
<gene>
    <name evidence="3" type="ORF">COCNU_03G007720</name>
</gene>
<dbReference type="PROSITE" id="PS51375">
    <property type="entry name" value="PPR"/>
    <property type="match status" value="7"/>
</dbReference>